<dbReference type="Gene3D" id="1.10.10.10">
    <property type="entry name" value="Winged helix-like DNA-binding domain superfamily/Winged helix DNA-binding domain"/>
    <property type="match status" value="1"/>
</dbReference>
<dbReference type="Pfam" id="PF13730">
    <property type="entry name" value="HTH_36"/>
    <property type="match status" value="1"/>
</dbReference>
<evidence type="ECO:0000256" key="3">
    <source>
        <dbReference type="ARBA" id="ARBA00023163"/>
    </source>
</evidence>
<evidence type="ECO:0000313" key="5">
    <source>
        <dbReference type="EMBL" id="AAK73821.1"/>
    </source>
</evidence>
<dbReference type="InterPro" id="IPR001845">
    <property type="entry name" value="HTH_ArsR_DNA-bd_dom"/>
</dbReference>
<evidence type="ECO:0000256" key="2">
    <source>
        <dbReference type="ARBA" id="ARBA00023125"/>
    </source>
</evidence>
<name>Q977V6_9EURY</name>
<geneLocation type="plasmid" evidence="5">
    <name>pRT1</name>
</geneLocation>
<keyword evidence="3" id="KW-0804">Transcription</keyword>
<reference evidence="5" key="1">
    <citation type="journal article" date="2002" name="J. Bacteriol.">
        <title>Characterization of plasmid pRT1 from Pyrococcus sp. strain JT1.</title>
        <authorList>
            <person name="Ward D.E."/>
            <person name="Revet I.M."/>
            <person name="Nandakumar R."/>
            <person name="Tuttle J.H."/>
            <person name="de Vos W.M."/>
            <person name="van Der Oost J."/>
            <person name="DiRuggiero J."/>
        </authorList>
    </citation>
    <scope>NUCLEOTIDE SEQUENCE</scope>
    <source>
        <strain evidence="5">JT1</strain>
        <plasmid evidence="5">pRT1</plasmid>
    </source>
</reference>
<dbReference type="RefSeq" id="WP_010963184.1">
    <property type="nucleotide sequence ID" value="NC_003026.1"/>
</dbReference>
<dbReference type="SMART" id="SM00418">
    <property type="entry name" value="HTH_ARSR"/>
    <property type="match status" value="1"/>
</dbReference>
<dbReference type="InterPro" id="IPR036388">
    <property type="entry name" value="WH-like_DNA-bd_sf"/>
</dbReference>
<keyword evidence="2" id="KW-0238">DNA-binding</keyword>
<proteinExistence type="predicted"/>
<dbReference type="SUPFAM" id="SSF46785">
    <property type="entry name" value="Winged helix' DNA-binding domain"/>
    <property type="match status" value="2"/>
</dbReference>
<dbReference type="Pfam" id="PF01978">
    <property type="entry name" value="TrmB"/>
    <property type="match status" value="1"/>
</dbReference>
<organism evidence="5">
    <name type="scientific">Pyrococcus sp. JT1</name>
    <dbReference type="NCBI Taxonomy" id="165215"/>
    <lineage>
        <taxon>Archaea</taxon>
        <taxon>Methanobacteriati</taxon>
        <taxon>Methanobacteriota</taxon>
        <taxon>Thermococci</taxon>
        <taxon>Thermococcales</taxon>
        <taxon>Thermococcaceae</taxon>
        <taxon>Pyrococcus</taxon>
    </lineage>
</organism>
<dbReference type="InterPro" id="IPR036390">
    <property type="entry name" value="WH_DNA-bd_sf"/>
</dbReference>
<protein>
    <submittedName>
        <fullName evidence="5">Putative Rep protein</fullName>
    </submittedName>
</protein>
<evidence type="ECO:0000256" key="1">
    <source>
        <dbReference type="ARBA" id="ARBA00023015"/>
    </source>
</evidence>
<dbReference type="PROSITE" id="PS50987">
    <property type="entry name" value="HTH_ARSR_2"/>
    <property type="match status" value="1"/>
</dbReference>
<dbReference type="InterPro" id="IPR011991">
    <property type="entry name" value="ArsR-like_HTH"/>
</dbReference>
<keyword evidence="1" id="KW-0805">Transcription regulation</keyword>
<dbReference type="CDD" id="cd00090">
    <property type="entry name" value="HTH_ARSR"/>
    <property type="match status" value="2"/>
</dbReference>
<dbReference type="InterPro" id="IPR002831">
    <property type="entry name" value="Tscrpt_reg_TrmB_N"/>
</dbReference>
<evidence type="ECO:0000259" key="4">
    <source>
        <dbReference type="PROSITE" id="PS50987"/>
    </source>
</evidence>
<dbReference type="PANTHER" id="PTHR33154">
    <property type="entry name" value="TRANSCRIPTIONAL REGULATOR, ARSR FAMILY"/>
    <property type="match status" value="1"/>
</dbReference>
<sequence>MEVRQSGINNYRSQGLYLSVPVYYHRAQVAFIDTESTYIYNTVRAWFNSMRLVLLGGEPRNLKQLKLKGWDLWEGYNKQKRYVYKLFNPGLGIEVYTYSIKNDSPIIFRITGKQWKNKPAFEIFKAANEYSPNTDDVGAEPTVIEVSKRWDRVTKKVWVQVDVFITGNVFEAEDALKWVLSLMHRQVDFTFNRVYVVRLEQFTRVHEKAEKAVIDAMQAFAEKWGDRKTGVENKHPEAEGRQWATWVFRLSNIHLSEFRADLKLYRKKKYNYPAIDLSDHPKLEVVHYHVDYSPEAVAKAEREGREIIASIIEAANAYDALLPDNEHPVAGYGVANPLIVKAINEEDLKRRFSEFAPVEALQLDSKERYILMQLMDRRLESEDLKQIAERLGVSVRTVQNKIKRLVDLELAFRFRTKGNKWVYLFNFDRVRPREPELGKPELQQVLGELAEPEPIDVSKLGNKVLATYILIKHGHRSTAAISRVLGVTRRQVRNYIRQLREAGLVEAEKRGRHVFYKANGYPSHDEVAASAATENYADKVEGG</sequence>
<feature type="domain" description="HTH arsR-type" evidence="4">
    <location>
        <begin position="434"/>
        <end position="538"/>
    </location>
</feature>
<keyword evidence="5" id="KW-0614">Plasmid</keyword>
<dbReference type="EMBL" id="AF393813">
    <property type="protein sequence ID" value="AAK73821.1"/>
    <property type="molecule type" value="Genomic_DNA"/>
</dbReference>
<dbReference type="PANTHER" id="PTHR33154:SF33">
    <property type="entry name" value="TRANSCRIPTIONAL REPRESSOR SDPR"/>
    <property type="match status" value="1"/>
</dbReference>
<dbReference type="AlphaFoldDB" id="Q977V6"/>
<accession>Q977V6</accession>
<dbReference type="InterPro" id="IPR051081">
    <property type="entry name" value="HTH_MetalResp_TranReg"/>
</dbReference>
<dbReference type="GO" id="GO:0003677">
    <property type="term" value="F:DNA binding"/>
    <property type="evidence" value="ECO:0007669"/>
    <property type="project" value="UniProtKB-KW"/>
</dbReference>
<dbReference type="GO" id="GO:0003700">
    <property type="term" value="F:DNA-binding transcription factor activity"/>
    <property type="evidence" value="ECO:0007669"/>
    <property type="project" value="InterPro"/>
</dbReference>